<protein>
    <recommendedName>
        <fullName evidence="2">G5 domain-containing protein</fullName>
    </recommendedName>
</protein>
<reference evidence="3" key="1">
    <citation type="submission" date="2020-04" db="EMBL/GenBank/DDBJ databases">
        <authorList>
            <person name="Chakraborty B."/>
            <person name="Walker A.R."/>
            <person name="Burne R.A."/>
        </authorList>
    </citation>
    <scope>NUCLEOTIDE SEQUENCE [LARGE SCALE GENOMIC DNA]</scope>
    <source>
        <strain evidence="3">BCA8</strain>
    </source>
</reference>
<sequence length="259" mass="28031">MNAIKSPEGQKGFAKYETRYQALKAKAEALLKGESPKEEPKVTTQEITVTEPVLYGTQTVQTNTLAKGEKRTKVQGVNGEKSVTYTITLTDGKETARAKKNEVVTKPAVDEVIEVGTGVVTTEEVTETEEVAYNTREVSSDQLAEGVRQVKTPGQKGVKTIVYTVTKTDGKETGRVKKSESITKDPVEEVVEVGTGVITTEEVSETEVLKHGSKTVENPELAKGVRQVKTAGQDGSKVTTYTVTKKDGKEVFQGFKGSQ</sequence>
<dbReference type="AlphaFoldDB" id="A0A7Y0VBA6"/>
<dbReference type="InterPro" id="IPR011098">
    <property type="entry name" value="G5_dom"/>
</dbReference>
<feature type="domain" description="G5" evidence="2">
    <location>
        <begin position="39"/>
        <end position="119"/>
    </location>
</feature>
<evidence type="ECO:0000256" key="1">
    <source>
        <dbReference type="ARBA" id="ARBA00022729"/>
    </source>
</evidence>
<evidence type="ECO:0000313" key="3">
    <source>
        <dbReference type="EMBL" id="NMX24705.1"/>
    </source>
</evidence>
<dbReference type="Pfam" id="PF07501">
    <property type="entry name" value="G5"/>
    <property type="match status" value="3"/>
</dbReference>
<name>A0A7Y0VBA6_STRSA</name>
<dbReference type="PROSITE" id="PS51109">
    <property type="entry name" value="G5"/>
    <property type="match status" value="3"/>
</dbReference>
<dbReference type="Gene3D" id="2.20.230.10">
    <property type="entry name" value="Resuscitation-promoting factor rpfb"/>
    <property type="match status" value="3"/>
</dbReference>
<keyword evidence="1" id="KW-0732">Signal</keyword>
<feature type="domain" description="G5" evidence="2">
    <location>
        <begin position="117"/>
        <end position="197"/>
    </location>
</feature>
<gene>
    <name evidence="3" type="ORF">HGP05_04490</name>
</gene>
<proteinExistence type="predicted"/>
<organism evidence="3">
    <name type="scientific">Streptococcus sanguinis</name>
    <dbReference type="NCBI Taxonomy" id="1305"/>
    <lineage>
        <taxon>Bacteria</taxon>
        <taxon>Bacillati</taxon>
        <taxon>Bacillota</taxon>
        <taxon>Bacilli</taxon>
        <taxon>Lactobacillales</taxon>
        <taxon>Streptococcaceae</taxon>
        <taxon>Streptococcus</taxon>
    </lineage>
</organism>
<comment type="caution">
    <text evidence="3">The sequence shown here is derived from an EMBL/GenBank/DDBJ whole genome shotgun (WGS) entry which is preliminary data.</text>
</comment>
<dbReference type="SMART" id="SM01208">
    <property type="entry name" value="G5"/>
    <property type="match status" value="3"/>
</dbReference>
<feature type="domain" description="G5" evidence="2">
    <location>
        <begin position="195"/>
        <end position="259"/>
    </location>
</feature>
<dbReference type="EMBL" id="JABBCN010000002">
    <property type="protein sequence ID" value="NMX24705.1"/>
    <property type="molecule type" value="Genomic_DNA"/>
</dbReference>
<evidence type="ECO:0000259" key="2">
    <source>
        <dbReference type="PROSITE" id="PS51109"/>
    </source>
</evidence>
<accession>A0A7Y0VBA6</accession>